<organism evidence="1 2">
    <name type="scientific">Alteromonas phage ZP6</name>
    <dbReference type="NCBI Taxonomy" id="2492447"/>
    <lineage>
        <taxon>Viruses</taxon>
        <taxon>Duplodnaviria</taxon>
        <taxon>Heunggongvirae</taxon>
        <taxon>Uroviricota</taxon>
        <taxon>Caudoviricetes</taxon>
        <taxon>Mareflavirus</taxon>
        <taxon>Mareflavirus ZP6</taxon>
    </lineage>
</organism>
<sequence length="66" mass="7246">MAKYTGANKQQQMELKRLHADKTSAAEAAKKTQIDLACVKSFYAHFDKAAKASAPAETETKTTDKK</sequence>
<proteinExistence type="predicted"/>
<dbReference type="KEGG" id="vg:77944199"/>
<dbReference type="EMBL" id="MK203850">
    <property type="protein sequence ID" value="AZS06559.1"/>
    <property type="molecule type" value="Genomic_DNA"/>
</dbReference>
<evidence type="ECO:0000313" key="2">
    <source>
        <dbReference type="Proteomes" id="UP000286786"/>
    </source>
</evidence>
<name>A0A3S9U8M0_9CAUD</name>
<dbReference type="Proteomes" id="UP000286786">
    <property type="component" value="Genome"/>
</dbReference>
<reference evidence="1 2" key="1">
    <citation type="submission" date="2018-11" db="EMBL/GenBank/DDBJ databases">
        <title>Isolation and Complete Genome Sequence of a Novel Alteromonas Phage ZP6.</title>
        <authorList>
            <person name="Han J."/>
        </authorList>
    </citation>
    <scope>NUCLEOTIDE SEQUENCE [LARGE SCALE GENOMIC DNA]</scope>
</reference>
<accession>A0A3S9U8M0</accession>
<keyword evidence="2" id="KW-1185">Reference proteome</keyword>
<protein>
    <submittedName>
        <fullName evidence="1">Uncharacterized protein</fullName>
    </submittedName>
</protein>
<dbReference type="RefSeq" id="YP_010668058.1">
    <property type="nucleotide sequence ID" value="NC_070953.1"/>
</dbReference>
<dbReference type="GeneID" id="77944199"/>
<evidence type="ECO:0000313" key="1">
    <source>
        <dbReference type="EMBL" id="AZS06559.1"/>
    </source>
</evidence>